<proteinExistence type="predicted"/>
<evidence type="ECO:0000256" key="2">
    <source>
        <dbReference type="SAM" id="Phobius"/>
    </source>
</evidence>
<accession>A0A7J5ZDU9</accession>
<comment type="caution">
    <text evidence="3">The sequence shown here is derived from an EMBL/GenBank/DDBJ whole genome shotgun (WGS) entry which is preliminary data.</text>
</comment>
<evidence type="ECO:0000256" key="1">
    <source>
        <dbReference type="SAM" id="MobiDB-lite"/>
    </source>
</evidence>
<dbReference type="EMBL" id="JAAKFY010000003">
    <property type="protein sequence ID" value="KAF3859763.1"/>
    <property type="molecule type" value="Genomic_DNA"/>
</dbReference>
<feature type="transmembrane region" description="Helical" evidence="2">
    <location>
        <begin position="136"/>
        <end position="157"/>
    </location>
</feature>
<feature type="transmembrane region" description="Helical" evidence="2">
    <location>
        <begin position="102"/>
        <end position="124"/>
    </location>
</feature>
<evidence type="ECO:0000313" key="4">
    <source>
        <dbReference type="Proteomes" id="UP000518266"/>
    </source>
</evidence>
<feature type="transmembrane region" description="Helical" evidence="2">
    <location>
        <begin position="58"/>
        <end position="82"/>
    </location>
</feature>
<feature type="region of interest" description="Disordered" evidence="1">
    <location>
        <begin position="167"/>
        <end position="186"/>
    </location>
</feature>
<organism evidence="3 4">
    <name type="scientific">Dissostichus mawsoni</name>
    <name type="common">Antarctic cod</name>
    <dbReference type="NCBI Taxonomy" id="36200"/>
    <lineage>
        <taxon>Eukaryota</taxon>
        <taxon>Metazoa</taxon>
        <taxon>Chordata</taxon>
        <taxon>Craniata</taxon>
        <taxon>Vertebrata</taxon>
        <taxon>Euteleostomi</taxon>
        <taxon>Actinopterygii</taxon>
        <taxon>Neopterygii</taxon>
        <taxon>Teleostei</taxon>
        <taxon>Neoteleostei</taxon>
        <taxon>Acanthomorphata</taxon>
        <taxon>Eupercaria</taxon>
        <taxon>Perciformes</taxon>
        <taxon>Notothenioidei</taxon>
        <taxon>Nototheniidae</taxon>
        <taxon>Dissostichus</taxon>
    </lineage>
</organism>
<keyword evidence="2" id="KW-1133">Transmembrane helix</keyword>
<reference evidence="3 4" key="1">
    <citation type="submission" date="2020-03" db="EMBL/GenBank/DDBJ databases">
        <title>Dissostichus mawsoni Genome sequencing and assembly.</title>
        <authorList>
            <person name="Park H."/>
        </authorList>
    </citation>
    <scope>NUCLEOTIDE SEQUENCE [LARGE SCALE GENOMIC DNA]</scope>
    <source>
        <strain evidence="3">DM0001</strain>
        <tissue evidence="3">Muscle</tissue>
    </source>
</reference>
<keyword evidence="2" id="KW-0472">Membrane</keyword>
<keyword evidence="4" id="KW-1185">Reference proteome</keyword>
<name>A0A7J5ZDU9_DISMA</name>
<keyword evidence="2" id="KW-0812">Transmembrane</keyword>
<dbReference type="AlphaFoldDB" id="A0A7J5ZDU9"/>
<gene>
    <name evidence="3" type="ORF">F7725_022162</name>
</gene>
<protein>
    <submittedName>
        <fullName evidence="3">Uncharacterized protein</fullName>
    </submittedName>
</protein>
<dbReference type="Proteomes" id="UP000518266">
    <property type="component" value="Unassembled WGS sequence"/>
</dbReference>
<evidence type="ECO:0000313" key="3">
    <source>
        <dbReference type="EMBL" id="KAF3859763.1"/>
    </source>
</evidence>
<sequence>MTYLPPTLTYFPSYCLNTVFLTYLLFTYISPYLLPYCPLPDPLFYQPTYLPSLLSTYLITYLLFTCQPPAFLPTYFLPIASYLASYPPTNNLVFVSLLHRSLYFSVFVSLLHLSLYFSVFVSLLHRSLYFSVFVSLLHLSLYSSVSVPFLFLQILFLTSPRQPVHHSEELSEENMRTHDENSVKDKQRWRADSVHLSQETPPSSRLMDKRPRKNISVEFGSVGGNQTFPFIGLCEALLL</sequence>